<evidence type="ECO:0000313" key="2">
    <source>
        <dbReference type="Proteomes" id="UP001281147"/>
    </source>
</evidence>
<proteinExistence type="predicted"/>
<gene>
    <name evidence="1" type="ORF">LTR37_004905</name>
</gene>
<protein>
    <submittedName>
        <fullName evidence="1">Uncharacterized protein</fullName>
    </submittedName>
</protein>
<comment type="caution">
    <text evidence="1">The sequence shown here is derived from an EMBL/GenBank/DDBJ whole genome shotgun (WGS) entry which is preliminary data.</text>
</comment>
<dbReference type="EMBL" id="JAUTXU010000030">
    <property type="protein sequence ID" value="KAK3718688.1"/>
    <property type="molecule type" value="Genomic_DNA"/>
</dbReference>
<evidence type="ECO:0000313" key="1">
    <source>
        <dbReference type="EMBL" id="KAK3718688.1"/>
    </source>
</evidence>
<name>A0ACC3NLZ5_9PEZI</name>
<reference evidence="1" key="1">
    <citation type="submission" date="2023-07" db="EMBL/GenBank/DDBJ databases">
        <title>Black Yeasts Isolated from many extreme environments.</title>
        <authorList>
            <person name="Coleine C."/>
            <person name="Stajich J.E."/>
            <person name="Selbmann L."/>
        </authorList>
    </citation>
    <scope>NUCLEOTIDE SEQUENCE</scope>
    <source>
        <strain evidence="1">CCFEE 5714</strain>
    </source>
</reference>
<dbReference type="Proteomes" id="UP001281147">
    <property type="component" value="Unassembled WGS sequence"/>
</dbReference>
<organism evidence="1 2">
    <name type="scientific">Vermiconidia calcicola</name>
    <dbReference type="NCBI Taxonomy" id="1690605"/>
    <lineage>
        <taxon>Eukaryota</taxon>
        <taxon>Fungi</taxon>
        <taxon>Dikarya</taxon>
        <taxon>Ascomycota</taxon>
        <taxon>Pezizomycotina</taxon>
        <taxon>Dothideomycetes</taxon>
        <taxon>Dothideomycetidae</taxon>
        <taxon>Mycosphaerellales</taxon>
        <taxon>Extremaceae</taxon>
        <taxon>Vermiconidia</taxon>
    </lineage>
</organism>
<sequence length="413" mass="46275">MSVLFRRRAVEADSDLRFGDTDTSGGQRPYDKTTIRERFKHFTWAWFTVSMSTGGLAILLAETPHQFQGLITIGKIVYIFDILTFLGAVGGITTRFILLPGSFYRSLEHPTESLFVPTAFLAALNVLSCAQIYGAPSTGPWLVDALRVLFWVYSAATFLLCVFMYWYLFAAPPKRLTIENMMPSWNLPAFPCMLSGTFASIIAPSQPPEHRMAIIVAGLTFQGLGWMVSFIMDTMYLHRLVQYGLPTPNLRPGMFIAVGPPSFTSLALIGLARAISPDFDYFATHPYALEILQTMALFVAIFLWSLAFWFFCISALSVLHGLRRMSFHLVWWAIVFPNVGFTIATIDIGEQLGSQGILWVGSAMTVLLVVAWVLVMAFNIKAVLKRQIMMPGVDEDKDEWIQADKEAESSVRR</sequence>
<keyword evidence="2" id="KW-1185">Reference proteome</keyword>
<accession>A0ACC3NLZ5</accession>